<evidence type="ECO:0000313" key="3">
    <source>
        <dbReference type="EMBL" id="MBT1705974.1"/>
    </source>
</evidence>
<dbReference type="InterPro" id="IPR001789">
    <property type="entry name" value="Sig_transdc_resp-reg_receiver"/>
</dbReference>
<gene>
    <name evidence="3" type="ORF">KK060_21970</name>
</gene>
<dbReference type="RefSeq" id="WP_254156496.1">
    <property type="nucleotide sequence ID" value="NZ_JAHESD010000076.1"/>
</dbReference>
<reference evidence="3 4" key="1">
    <citation type="submission" date="2021-05" db="EMBL/GenBank/DDBJ databases">
        <title>A Polyphasic approach of four new species of the genus Ohtaekwangia: Ohtaekwangia histidinii sp. nov., Ohtaekwangia cretensis sp. nov., Ohtaekwangia indiensis sp. nov., Ohtaekwangia reichenbachii sp. nov. from diverse environment.</title>
        <authorList>
            <person name="Octaviana S."/>
        </authorList>
    </citation>
    <scope>NUCLEOTIDE SEQUENCE [LARGE SCALE GENOMIC DNA]</scope>
    <source>
        <strain evidence="3 4">PWU20</strain>
    </source>
</reference>
<evidence type="ECO:0000256" key="1">
    <source>
        <dbReference type="PROSITE-ProRule" id="PRU00169"/>
    </source>
</evidence>
<dbReference type="PANTHER" id="PTHR44520:SF2">
    <property type="entry name" value="RESPONSE REGULATOR RCP1"/>
    <property type="match status" value="1"/>
</dbReference>
<dbReference type="SUPFAM" id="SSF52172">
    <property type="entry name" value="CheY-like"/>
    <property type="match status" value="1"/>
</dbReference>
<sequence>MRKKILLIDNDQQLNRINEKVLLRSGIVSQLHITSNCREAIDYLRSREEKGYPLPDVIVFEINLPFMNGFEFIEAFNSLQITGKSRIALVVFTSSSNPRDRQRMLAKGIRHYINKPYLLTNLRDIVNRLSVDEIEMYPNVNTATYRSVSNM</sequence>
<evidence type="ECO:0000259" key="2">
    <source>
        <dbReference type="PROSITE" id="PS50110"/>
    </source>
</evidence>
<keyword evidence="4" id="KW-1185">Reference proteome</keyword>
<dbReference type="Gene3D" id="3.40.50.2300">
    <property type="match status" value="1"/>
</dbReference>
<name>A0ABS5VYH6_9BACT</name>
<proteinExistence type="predicted"/>
<evidence type="ECO:0000313" key="4">
    <source>
        <dbReference type="Proteomes" id="UP000772618"/>
    </source>
</evidence>
<dbReference type="InterPro" id="IPR052893">
    <property type="entry name" value="TCS_response_regulator"/>
</dbReference>
<dbReference type="Proteomes" id="UP000772618">
    <property type="component" value="Unassembled WGS sequence"/>
</dbReference>
<dbReference type="PROSITE" id="PS50110">
    <property type="entry name" value="RESPONSE_REGULATORY"/>
    <property type="match status" value="1"/>
</dbReference>
<feature type="domain" description="Response regulatory" evidence="2">
    <location>
        <begin position="4"/>
        <end position="130"/>
    </location>
</feature>
<dbReference type="Pfam" id="PF00072">
    <property type="entry name" value="Response_reg"/>
    <property type="match status" value="1"/>
</dbReference>
<dbReference type="InterPro" id="IPR011006">
    <property type="entry name" value="CheY-like_superfamily"/>
</dbReference>
<comment type="caution">
    <text evidence="3">The sequence shown here is derived from an EMBL/GenBank/DDBJ whole genome shotgun (WGS) entry which is preliminary data.</text>
</comment>
<accession>A0ABS5VYH6</accession>
<dbReference type="SMART" id="SM00448">
    <property type="entry name" value="REC"/>
    <property type="match status" value="1"/>
</dbReference>
<protein>
    <submittedName>
        <fullName evidence="3">Response regulator</fullName>
    </submittedName>
</protein>
<organism evidence="3 4">
    <name type="scientific">Chryseosolibacter indicus</name>
    <dbReference type="NCBI Taxonomy" id="2782351"/>
    <lineage>
        <taxon>Bacteria</taxon>
        <taxon>Pseudomonadati</taxon>
        <taxon>Bacteroidota</taxon>
        <taxon>Cytophagia</taxon>
        <taxon>Cytophagales</taxon>
        <taxon>Chryseotaleaceae</taxon>
        <taxon>Chryseosolibacter</taxon>
    </lineage>
</organism>
<dbReference type="EMBL" id="JAHESD010000076">
    <property type="protein sequence ID" value="MBT1705974.1"/>
    <property type="molecule type" value="Genomic_DNA"/>
</dbReference>
<comment type="caution">
    <text evidence="1">Lacks conserved residue(s) required for the propagation of feature annotation.</text>
</comment>
<dbReference type="PANTHER" id="PTHR44520">
    <property type="entry name" value="RESPONSE REGULATOR RCP1-RELATED"/>
    <property type="match status" value="1"/>
</dbReference>